<evidence type="ECO:0000256" key="1">
    <source>
        <dbReference type="ARBA" id="ARBA00022737"/>
    </source>
</evidence>
<dbReference type="InterPro" id="IPR051550">
    <property type="entry name" value="SCF-Subunits/Alg-Epimerases"/>
</dbReference>
<proteinExistence type="predicted"/>
<dbReference type="InterPro" id="IPR012334">
    <property type="entry name" value="Pectin_lyas_fold"/>
</dbReference>
<keyword evidence="4" id="KW-1185">Reference proteome</keyword>
<dbReference type="InterPro" id="IPR011050">
    <property type="entry name" value="Pectin_lyase_fold/virulence"/>
</dbReference>
<dbReference type="InterPro" id="IPR006626">
    <property type="entry name" value="PbH1"/>
</dbReference>
<feature type="non-terminal residue" evidence="3">
    <location>
        <position position="447"/>
    </location>
</feature>
<evidence type="ECO:0000313" key="3">
    <source>
        <dbReference type="EMBL" id="MBP1466216.1"/>
    </source>
</evidence>
<gene>
    <name evidence="3" type="ORF">EYB53_010915</name>
</gene>
<dbReference type="PANTHER" id="PTHR22990">
    <property type="entry name" value="F-BOX ONLY PROTEIN"/>
    <property type="match status" value="1"/>
</dbReference>
<dbReference type="InterPro" id="IPR039448">
    <property type="entry name" value="Beta_helix"/>
</dbReference>
<keyword evidence="1" id="KW-0677">Repeat</keyword>
<reference evidence="3 4" key="1">
    <citation type="submission" date="2021-03" db="EMBL/GenBank/DDBJ databases">
        <authorList>
            <person name="Grouzdev D.S."/>
        </authorList>
    </citation>
    <scope>NUCLEOTIDE SEQUENCE [LARGE SCALE GENOMIC DNA]</scope>
    <source>
        <strain evidence="3 4">M50-1</strain>
    </source>
</reference>
<dbReference type="SMART" id="SM00710">
    <property type="entry name" value="PbH1"/>
    <property type="match status" value="4"/>
</dbReference>
<dbReference type="RefSeq" id="WP_135478220.1">
    <property type="nucleotide sequence ID" value="NZ_SIJK02000017.1"/>
</dbReference>
<accession>A0ABS4D9U5</accession>
<evidence type="ECO:0000259" key="2">
    <source>
        <dbReference type="Pfam" id="PF13229"/>
    </source>
</evidence>
<dbReference type="SUPFAM" id="SSF51126">
    <property type="entry name" value="Pectin lyase-like"/>
    <property type="match status" value="1"/>
</dbReference>
<dbReference type="PANTHER" id="PTHR22990:SF15">
    <property type="entry name" value="F-BOX ONLY PROTEIN 10"/>
    <property type="match status" value="1"/>
</dbReference>
<name>A0ABS4D9U5_9CHLR</name>
<sequence length="447" mass="46075">MPSSLSSTTLTQLCPLLGSLARLMARGAALNDAELQMLLMGVELENDPAALAELQRWGRLLNALQHQPTLRQITVETLLLRGLPEAPILLAVATVIEGLPASPSPPATTTTASTPDQLQVHPASLDFGTLAPDQPVVAYLTIQGGPGHIVVESDYLHIAQRQFGAAPTRVSVEARPLAGGVLWTSLKLVTANATVDVPVIAQWAAASAPQPGVTLVVTPGASEDEAGVRLVEAVAAAPAGGVLHVAAGTYRLAQPLVVHKPLTLTGEGQDQTRLLCAAEAYVAHLTGDGPFVVADLSFVHVGTAWASVVQVSGGVIDIQRCCFTGGVFDATSHRGGSGLALGGQTGGLVRQCEVRGNATYGIYVGDQAQPTLEANTCQQNQQSGIGYGGSAGGTARQNTCTGNTKHGISVTEQAQPTLEANTCQQNQESGIAYRDSAGGTARQNTCT</sequence>
<dbReference type="Gene3D" id="2.160.20.10">
    <property type="entry name" value="Single-stranded right-handed beta-helix, Pectin lyase-like"/>
    <property type="match status" value="1"/>
</dbReference>
<protein>
    <submittedName>
        <fullName evidence="3">Right-handed parallel beta-helix repeat-containing protein</fullName>
    </submittedName>
</protein>
<organism evidence="3 4">
    <name type="scientific">Candidatus Chloroploca mongolica</name>
    <dbReference type="NCBI Taxonomy" id="2528176"/>
    <lineage>
        <taxon>Bacteria</taxon>
        <taxon>Bacillati</taxon>
        <taxon>Chloroflexota</taxon>
        <taxon>Chloroflexia</taxon>
        <taxon>Chloroflexales</taxon>
        <taxon>Chloroflexineae</taxon>
        <taxon>Oscillochloridaceae</taxon>
        <taxon>Candidatus Chloroploca</taxon>
    </lineage>
</organism>
<evidence type="ECO:0000313" key="4">
    <source>
        <dbReference type="Proteomes" id="UP001193081"/>
    </source>
</evidence>
<feature type="domain" description="Right handed beta helix" evidence="2">
    <location>
        <begin position="317"/>
        <end position="445"/>
    </location>
</feature>
<dbReference type="Proteomes" id="UP001193081">
    <property type="component" value="Unassembled WGS sequence"/>
</dbReference>
<dbReference type="EMBL" id="SIJK02000017">
    <property type="protein sequence ID" value="MBP1466216.1"/>
    <property type="molecule type" value="Genomic_DNA"/>
</dbReference>
<dbReference type="Pfam" id="PF13229">
    <property type="entry name" value="Beta_helix"/>
    <property type="match status" value="1"/>
</dbReference>
<comment type="caution">
    <text evidence="3">The sequence shown here is derived from an EMBL/GenBank/DDBJ whole genome shotgun (WGS) entry which is preliminary data.</text>
</comment>